<evidence type="ECO:0000313" key="16">
    <source>
        <dbReference type="EMBL" id="GKT30940.1"/>
    </source>
</evidence>
<dbReference type="InterPro" id="IPR002192">
    <property type="entry name" value="PPDK_AMP/ATP-bd"/>
</dbReference>
<comment type="cofactor">
    <cofactor evidence="1">
        <name>Mg(2+)</name>
        <dbReference type="ChEBI" id="CHEBI:18420"/>
    </cofactor>
</comment>
<organism evidence="16 17">
    <name type="scientific">Aduncisulcus paluster</name>
    <dbReference type="NCBI Taxonomy" id="2918883"/>
    <lineage>
        <taxon>Eukaryota</taxon>
        <taxon>Metamonada</taxon>
        <taxon>Carpediemonas-like organisms</taxon>
        <taxon>Aduncisulcus</taxon>
    </lineage>
</organism>
<evidence type="ECO:0000259" key="15">
    <source>
        <dbReference type="Pfam" id="PF01326"/>
    </source>
</evidence>
<dbReference type="SUPFAM" id="SSF56059">
    <property type="entry name" value="Glutathione synthetase ATP-binding domain-like"/>
    <property type="match status" value="1"/>
</dbReference>
<feature type="domain" description="Pyruvate phosphate dikinase AMP/ATP-binding" evidence="15">
    <location>
        <begin position="20"/>
        <end position="169"/>
    </location>
</feature>
<dbReference type="PANTHER" id="PTHR43030">
    <property type="entry name" value="PHOSPHOENOLPYRUVATE SYNTHASE"/>
    <property type="match status" value="1"/>
</dbReference>
<dbReference type="Gene3D" id="3.30.1490.20">
    <property type="entry name" value="ATP-grasp fold, A domain"/>
    <property type="match status" value="1"/>
</dbReference>
<comment type="caution">
    <text evidence="16">The sequence shown here is derived from an EMBL/GenBank/DDBJ whole genome shotgun (WGS) entry which is preliminary data.</text>
</comment>
<keyword evidence="14" id="KW-0175">Coiled coil</keyword>
<evidence type="ECO:0000256" key="9">
    <source>
        <dbReference type="ARBA" id="ARBA00022777"/>
    </source>
</evidence>
<evidence type="ECO:0000256" key="11">
    <source>
        <dbReference type="ARBA" id="ARBA00022842"/>
    </source>
</evidence>
<feature type="non-terminal residue" evidence="16">
    <location>
        <position position="169"/>
    </location>
</feature>
<comment type="catalytic activity">
    <reaction evidence="13">
        <text>pyruvate + ATP + H2O = phosphoenolpyruvate + AMP + phosphate + 2 H(+)</text>
        <dbReference type="Rhea" id="RHEA:11364"/>
        <dbReference type="ChEBI" id="CHEBI:15361"/>
        <dbReference type="ChEBI" id="CHEBI:15377"/>
        <dbReference type="ChEBI" id="CHEBI:15378"/>
        <dbReference type="ChEBI" id="CHEBI:30616"/>
        <dbReference type="ChEBI" id="CHEBI:43474"/>
        <dbReference type="ChEBI" id="CHEBI:58702"/>
        <dbReference type="ChEBI" id="CHEBI:456215"/>
        <dbReference type="EC" id="2.7.9.2"/>
    </reaction>
</comment>
<evidence type="ECO:0000256" key="1">
    <source>
        <dbReference type="ARBA" id="ARBA00001946"/>
    </source>
</evidence>
<dbReference type="EC" id="2.7.9.2" evidence="5"/>
<evidence type="ECO:0000256" key="12">
    <source>
        <dbReference type="ARBA" id="ARBA00033470"/>
    </source>
</evidence>
<reference evidence="16" key="1">
    <citation type="submission" date="2022-03" db="EMBL/GenBank/DDBJ databases">
        <title>Draft genome sequence of Aduncisulcus paluster, a free-living microaerophilic Fornicata.</title>
        <authorList>
            <person name="Yuyama I."/>
            <person name="Kume K."/>
            <person name="Tamura T."/>
            <person name="Inagaki Y."/>
            <person name="Hashimoto T."/>
        </authorList>
    </citation>
    <scope>NUCLEOTIDE SEQUENCE</scope>
    <source>
        <strain evidence="16">NY0171</strain>
    </source>
</reference>
<dbReference type="InterPro" id="IPR006319">
    <property type="entry name" value="PEP_synth"/>
</dbReference>
<dbReference type="EMBL" id="BQXS01001684">
    <property type="protein sequence ID" value="GKT30940.1"/>
    <property type="molecule type" value="Genomic_DNA"/>
</dbReference>
<proteinExistence type="inferred from homology"/>
<comment type="function">
    <text evidence="2">Catalyzes the phosphorylation of pyruvate to phosphoenolpyruvate.</text>
</comment>
<evidence type="ECO:0000313" key="17">
    <source>
        <dbReference type="Proteomes" id="UP001057375"/>
    </source>
</evidence>
<feature type="coiled-coil region" evidence="14">
    <location>
        <begin position="25"/>
        <end position="52"/>
    </location>
</feature>
<evidence type="ECO:0000256" key="5">
    <source>
        <dbReference type="ARBA" id="ARBA00011996"/>
    </source>
</evidence>
<dbReference type="Gene3D" id="3.30.470.20">
    <property type="entry name" value="ATP-grasp fold, B domain"/>
    <property type="match status" value="1"/>
</dbReference>
<protein>
    <recommendedName>
        <fullName evidence="5">pyruvate, water dikinase</fullName>
        <ecNumber evidence="5">2.7.9.2</ecNumber>
    </recommendedName>
    <alternativeName>
        <fullName evidence="12">Pyruvate, water dikinase</fullName>
    </alternativeName>
</protein>
<keyword evidence="6" id="KW-0808">Transferase</keyword>
<dbReference type="InterPro" id="IPR013815">
    <property type="entry name" value="ATP_grasp_subdomain_1"/>
</dbReference>
<dbReference type="Proteomes" id="UP001057375">
    <property type="component" value="Unassembled WGS sequence"/>
</dbReference>
<accession>A0ABQ5KJ29</accession>
<comment type="pathway">
    <text evidence="3">Carbohydrate biosynthesis; gluconeogenesis.</text>
</comment>
<evidence type="ECO:0000256" key="13">
    <source>
        <dbReference type="ARBA" id="ARBA00047700"/>
    </source>
</evidence>
<keyword evidence="10" id="KW-0067">ATP-binding</keyword>
<keyword evidence="7" id="KW-0479">Metal-binding</keyword>
<evidence type="ECO:0000256" key="7">
    <source>
        <dbReference type="ARBA" id="ARBA00022723"/>
    </source>
</evidence>
<sequence length="169" mass="18908">MNEIRQSPEWNAFLKNPSKENCDMLKNTASNLDLTQRQKSALQEALQTTQALDLFAVRSSSPEEDLKDTSFAGQYETYLGVLKDQVPHYIAQAFSSVFDTRVVEYKRLNGLDIYQPKIALVVQKQIKSDISGIAFSINPNNNCYDEVMINASYGLGEAIVSGIVTPDTY</sequence>
<evidence type="ECO:0000256" key="2">
    <source>
        <dbReference type="ARBA" id="ARBA00002988"/>
    </source>
</evidence>
<evidence type="ECO:0000256" key="4">
    <source>
        <dbReference type="ARBA" id="ARBA00007837"/>
    </source>
</evidence>
<dbReference type="Pfam" id="PF01326">
    <property type="entry name" value="PPDK_N"/>
    <property type="match status" value="1"/>
</dbReference>
<evidence type="ECO:0000256" key="8">
    <source>
        <dbReference type="ARBA" id="ARBA00022741"/>
    </source>
</evidence>
<comment type="similarity">
    <text evidence="4">Belongs to the PEP-utilizing enzyme family.</text>
</comment>
<name>A0ABQ5KJ29_9EUKA</name>
<keyword evidence="9" id="KW-0418">Kinase</keyword>
<gene>
    <name evidence="16" type="ORF">ADUPG1_001758</name>
</gene>
<keyword evidence="8" id="KW-0547">Nucleotide-binding</keyword>
<evidence type="ECO:0000256" key="6">
    <source>
        <dbReference type="ARBA" id="ARBA00022679"/>
    </source>
</evidence>
<evidence type="ECO:0000256" key="10">
    <source>
        <dbReference type="ARBA" id="ARBA00022840"/>
    </source>
</evidence>
<keyword evidence="17" id="KW-1185">Reference proteome</keyword>
<evidence type="ECO:0000256" key="3">
    <source>
        <dbReference type="ARBA" id="ARBA00004742"/>
    </source>
</evidence>
<evidence type="ECO:0000256" key="14">
    <source>
        <dbReference type="SAM" id="Coils"/>
    </source>
</evidence>
<keyword evidence="11" id="KW-0460">Magnesium</keyword>
<dbReference type="PANTHER" id="PTHR43030:SF1">
    <property type="entry name" value="PHOSPHOENOLPYRUVATE SYNTHASE"/>
    <property type="match status" value="1"/>
</dbReference>